<sequence>MTVRVRFAPSPTGFVHIGSLRTALYNYLFAKKHGGRYVLRIEDTDQTRYVEGAIEGMLRAMAWAGVNHDEGAVLENGELVQKGEYGPYIQSERLDIYQKYIQQLIEGGHAYYCFCSKERLEEVREQQKTMGLTPKYDGHCRKYTLEEAKEKIAQGESYVIRLKLPENKDIQFMDVVRGNVTVNTNDMDDQVLMKSDGFPTYHFAVVVDDHLMGITHVIRGEEWLISTPKHVYLYEVFGWKVPQFVHLPNILNAERKKLSKRHGDVAVEDFMRKGYLPEALVNYIALVGWSPEDNQEIFSMDELIEKFSLDRVSKSGGVFDTDKLNWINGHYIRESSVERIADLAIPHLIRAGYIAEGEVSEKYHWIQDMVTVMKDRLSYVGEIVDKGEIFFTAEIKPESQEAEEILKLEHLPQLLEVFARKIQGVETVDEDTVQNIFKEIQKETGIKGKNLFMPIRVVLTGAVHGPDLPLILKVIGKQNILSRIEYVKNHLLLSK</sequence>
<dbReference type="HAMAP" id="MF_00022">
    <property type="entry name" value="Glu_tRNA_synth_type1"/>
    <property type="match status" value="1"/>
</dbReference>
<evidence type="ECO:0000256" key="5">
    <source>
        <dbReference type="ARBA" id="ARBA00022840"/>
    </source>
</evidence>
<accession>A0A140L2N5</accession>
<feature type="binding site" evidence="8">
    <location>
        <position position="260"/>
    </location>
    <ligand>
        <name>ATP</name>
        <dbReference type="ChEBI" id="CHEBI:30616"/>
    </ligand>
</feature>
<comment type="catalytic activity">
    <reaction evidence="8">
        <text>tRNA(Glu) + L-glutamate + ATP = L-glutamyl-tRNA(Glu) + AMP + diphosphate</text>
        <dbReference type="Rhea" id="RHEA:23540"/>
        <dbReference type="Rhea" id="RHEA-COMP:9663"/>
        <dbReference type="Rhea" id="RHEA-COMP:9680"/>
        <dbReference type="ChEBI" id="CHEBI:29985"/>
        <dbReference type="ChEBI" id="CHEBI:30616"/>
        <dbReference type="ChEBI" id="CHEBI:33019"/>
        <dbReference type="ChEBI" id="CHEBI:78442"/>
        <dbReference type="ChEBI" id="CHEBI:78520"/>
        <dbReference type="ChEBI" id="CHEBI:456215"/>
        <dbReference type="EC" id="6.1.1.17"/>
    </reaction>
</comment>
<dbReference type="InterPro" id="IPR000924">
    <property type="entry name" value="Glu/Gln-tRNA-synth"/>
</dbReference>
<dbReference type="PRINTS" id="PR00987">
    <property type="entry name" value="TRNASYNTHGLU"/>
</dbReference>
<dbReference type="Gene3D" id="1.10.10.350">
    <property type="match status" value="1"/>
</dbReference>
<reference evidence="11 12" key="1">
    <citation type="submission" date="2015-12" db="EMBL/GenBank/DDBJ databases">
        <title>Draft genome sequence of the thermoanaerobe Thermotalea metallivorans, an isolate from the runoff channel of the Great Artesian Basin, Australia.</title>
        <authorList>
            <person name="Patel B.K."/>
        </authorList>
    </citation>
    <scope>NUCLEOTIDE SEQUENCE [LARGE SCALE GENOMIC DNA]</scope>
    <source>
        <strain evidence="11 12">B2-1</strain>
    </source>
</reference>
<dbReference type="EMBL" id="LOEE01000046">
    <property type="protein sequence ID" value="KXG74810.1"/>
    <property type="molecule type" value="Genomic_DNA"/>
</dbReference>
<dbReference type="FunFam" id="1.10.10.350:FF:000002">
    <property type="entry name" value="Glutamate--tRNA ligase"/>
    <property type="match status" value="1"/>
</dbReference>
<dbReference type="GO" id="GO:0004818">
    <property type="term" value="F:glutamate-tRNA ligase activity"/>
    <property type="evidence" value="ECO:0007669"/>
    <property type="project" value="UniProtKB-UniRule"/>
</dbReference>
<dbReference type="InterPro" id="IPR008925">
    <property type="entry name" value="aa_tRNA-synth_I_cd-bd_sf"/>
</dbReference>
<dbReference type="InterPro" id="IPR049940">
    <property type="entry name" value="GluQ/Sye"/>
</dbReference>
<dbReference type="SUPFAM" id="SSF48163">
    <property type="entry name" value="An anticodon-binding domain of class I aminoacyl-tRNA synthetases"/>
    <property type="match status" value="1"/>
</dbReference>
<dbReference type="PANTHER" id="PTHR43311:SF2">
    <property type="entry name" value="GLUTAMATE--TRNA LIGASE, MITOCHONDRIAL-RELATED"/>
    <property type="match status" value="1"/>
</dbReference>
<comment type="similarity">
    <text evidence="1 8">Belongs to the class-I aminoacyl-tRNA synthetase family. Glutamate--tRNA ligase type 1 subfamily.</text>
</comment>
<dbReference type="PANTHER" id="PTHR43311">
    <property type="entry name" value="GLUTAMATE--TRNA LIGASE"/>
    <property type="match status" value="1"/>
</dbReference>
<keyword evidence="5 8" id="KW-0067">ATP-binding</keyword>
<comment type="caution">
    <text evidence="11">The sequence shown here is derived from an EMBL/GenBank/DDBJ whole genome shotgun (WGS) entry which is preliminary data.</text>
</comment>
<keyword evidence="6 8" id="KW-0648">Protein biosynthesis</keyword>
<dbReference type="NCBIfam" id="TIGR00464">
    <property type="entry name" value="gltX_bact"/>
    <property type="match status" value="1"/>
</dbReference>
<dbReference type="PATRIC" id="fig|520762.4.peg.2379"/>
<proteinExistence type="inferred from homology"/>
<dbReference type="SUPFAM" id="SSF52374">
    <property type="entry name" value="Nucleotidylyl transferase"/>
    <property type="match status" value="1"/>
</dbReference>
<dbReference type="OrthoDB" id="9807503at2"/>
<keyword evidence="12" id="KW-1185">Reference proteome</keyword>
<dbReference type="EC" id="6.1.1.17" evidence="8"/>
<dbReference type="InterPro" id="IPR020751">
    <property type="entry name" value="aa-tRNA-synth_I_codon-bd_sub2"/>
</dbReference>
<evidence type="ECO:0000256" key="2">
    <source>
        <dbReference type="ARBA" id="ARBA00022490"/>
    </source>
</evidence>
<dbReference type="GO" id="GO:0005524">
    <property type="term" value="F:ATP binding"/>
    <property type="evidence" value="ECO:0007669"/>
    <property type="project" value="UniProtKB-UniRule"/>
</dbReference>
<comment type="caution">
    <text evidence="8">Lacks conserved residue(s) required for the propagation of feature annotation.</text>
</comment>
<dbReference type="GO" id="GO:0005737">
    <property type="term" value="C:cytoplasm"/>
    <property type="evidence" value="ECO:0007669"/>
    <property type="project" value="UniProtKB-SubCell"/>
</dbReference>
<evidence type="ECO:0000256" key="7">
    <source>
        <dbReference type="ARBA" id="ARBA00023146"/>
    </source>
</evidence>
<dbReference type="InterPro" id="IPR020058">
    <property type="entry name" value="Glu/Gln-tRNA-synth_Ib_cat-dom"/>
</dbReference>
<dbReference type="FunFam" id="3.40.50.620:FF:000045">
    <property type="entry name" value="Glutamate--tRNA ligase, mitochondrial"/>
    <property type="match status" value="1"/>
</dbReference>
<dbReference type="InterPro" id="IPR045462">
    <property type="entry name" value="aa-tRNA-synth_I_cd-bd"/>
</dbReference>
<keyword evidence="4 8" id="KW-0547">Nucleotide-binding</keyword>
<feature type="short sequence motif" description="'KMSKS' region" evidence="8">
    <location>
        <begin position="257"/>
        <end position="261"/>
    </location>
</feature>
<evidence type="ECO:0000259" key="10">
    <source>
        <dbReference type="Pfam" id="PF19269"/>
    </source>
</evidence>
<evidence type="ECO:0000256" key="4">
    <source>
        <dbReference type="ARBA" id="ARBA00022741"/>
    </source>
</evidence>
<comment type="function">
    <text evidence="8">Catalyzes the attachment of glutamate to tRNA(Glu) in a two-step reaction: glutamate is first activated by ATP to form Glu-AMP and then transferred to the acceptor end of tRNA(Glu).</text>
</comment>
<dbReference type="Pfam" id="PF19269">
    <property type="entry name" value="Anticodon_2"/>
    <property type="match status" value="1"/>
</dbReference>
<evidence type="ECO:0000256" key="8">
    <source>
        <dbReference type="HAMAP-Rule" id="MF_00022"/>
    </source>
</evidence>
<comment type="subunit">
    <text evidence="8">Monomer.</text>
</comment>
<dbReference type="Proteomes" id="UP000070456">
    <property type="component" value="Unassembled WGS sequence"/>
</dbReference>
<dbReference type="Pfam" id="PF00749">
    <property type="entry name" value="tRNA-synt_1c"/>
    <property type="match status" value="1"/>
</dbReference>
<keyword evidence="2 8" id="KW-0963">Cytoplasm</keyword>
<evidence type="ECO:0000259" key="9">
    <source>
        <dbReference type="Pfam" id="PF00749"/>
    </source>
</evidence>
<comment type="subcellular location">
    <subcellularLocation>
        <location evidence="8">Cytoplasm</location>
    </subcellularLocation>
</comment>
<gene>
    <name evidence="8 11" type="primary">gltX</name>
    <name evidence="11" type="ORF">AN619_21510</name>
</gene>
<feature type="domain" description="Glutamyl/glutaminyl-tRNA synthetase class Ib catalytic" evidence="9">
    <location>
        <begin position="3"/>
        <end position="326"/>
    </location>
</feature>
<evidence type="ECO:0000313" key="11">
    <source>
        <dbReference type="EMBL" id="KXG74810.1"/>
    </source>
</evidence>
<evidence type="ECO:0000256" key="3">
    <source>
        <dbReference type="ARBA" id="ARBA00022598"/>
    </source>
</evidence>
<feature type="domain" description="Aminoacyl-tRNA synthetase class I anticodon-binding" evidence="10">
    <location>
        <begin position="340"/>
        <end position="486"/>
    </location>
</feature>
<dbReference type="AlphaFoldDB" id="A0A140L2N5"/>
<keyword evidence="7 8" id="KW-0030">Aminoacyl-tRNA synthetase</keyword>
<dbReference type="InterPro" id="IPR014729">
    <property type="entry name" value="Rossmann-like_a/b/a_fold"/>
</dbReference>
<dbReference type="RefSeq" id="WP_068556823.1">
    <property type="nucleotide sequence ID" value="NZ_LOEE01000046.1"/>
</dbReference>
<dbReference type="STRING" id="520762.AN619_21510"/>
<protein>
    <recommendedName>
        <fullName evidence="8">Glutamate--tRNA ligase</fullName>
        <ecNumber evidence="8">6.1.1.17</ecNumber>
    </recommendedName>
    <alternativeName>
        <fullName evidence="8">Glutamyl-tRNA synthetase</fullName>
        <shortName evidence="8">GluRS</shortName>
    </alternativeName>
</protein>
<feature type="short sequence motif" description="'HIGH' region" evidence="8">
    <location>
        <begin position="9"/>
        <end position="19"/>
    </location>
</feature>
<dbReference type="CDD" id="cd00808">
    <property type="entry name" value="GluRS_core"/>
    <property type="match status" value="1"/>
</dbReference>
<evidence type="ECO:0000313" key="12">
    <source>
        <dbReference type="Proteomes" id="UP000070456"/>
    </source>
</evidence>
<dbReference type="InterPro" id="IPR033910">
    <property type="entry name" value="GluRS_core"/>
</dbReference>
<dbReference type="GO" id="GO:0008270">
    <property type="term" value="F:zinc ion binding"/>
    <property type="evidence" value="ECO:0007669"/>
    <property type="project" value="InterPro"/>
</dbReference>
<evidence type="ECO:0000256" key="6">
    <source>
        <dbReference type="ARBA" id="ARBA00022917"/>
    </source>
</evidence>
<name>A0A140L2N5_9FIRM</name>
<organism evidence="11 12">
    <name type="scientific">Thermotalea metallivorans</name>
    <dbReference type="NCBI Taxonomy" id="520762"/>
    <lineage>
        <taxon>Bacteria</taxon>
        <taxon>Bacillati</taxon>
        <taxon>Bacillota</taxon>
        <taxon>Clostridia</taxon>
        <taxon>Peptostreptococcales</taxon>
        <taxon>Thermotaleaceae</taxon>
        <taxon>Thermotalea</taxon>
    </lineage>
</organism>
<dbReference type="Gene3D" id="3.40.50.620">
    <property type="entry name" value="HUPs"/>
    <property type="match status" value="1"/>
</dbReference>
<keyword evidence="3 8" id="KW-0436">Ligase</keyword>
<dbReference type="InterPro" id="IPR004527">
    <property type="entry name" value="Glu-tRNA-ligase_bac/mito"/>
</dbReference>
<dbReference type="GO" id="GO:0006424">
    <property type="term" value="P:glutamyl-tRNA aminoacylation"/>
    <property type="evidence" value="ECO:0007669"/>
    <property type="project" value="UniProtKB-UniRule"/>
</dbReference>
<evidence type="ECO:0000256" key="1">
    <source>
        <dbReference type="ARBA" id="ARBA00007894"/>
    </source>
</evidence>
<dbReference type="GO" id="GO:0000049">
    <property type="term" value="F:tRNA binding"/>
    <property type="evidence" value="ECO:0007669"/>
    <property type="project" value="InterPro"/>
</dbReference>